<gene>
    <name evidence="5" type="ORF">I3842_11G017100</name>
</gene>
<dbReference type="Pfam" id="PF00067">
    <property type="entry name" value="p450"/>
    <property type="match status" value="1"/>
</dbReference>
<dbReference type="GO" id="GO:0004497">
    <property type="term" value="F:monooxygenase activity"/>
    <property type="evidence" value="ECO:0007669"/>
    <property type="project" value="InterPro"/>
</dbReference>
<sequence length="649" mass="73310">MFKWSSTLPSTKHNSPPSPPKLPIIGNLHQLGLQPHRSLRSLAQCHGPLMLLHFGSVPTLVVSSADAAREIMKTHDLIFANRPKSSMFEKLLYNYKDVSMAPYGEYWRQMKSVCVLHLLSNKRVQSFRGVREEETSLMIQKIKQSCHSSGTVNLSEVFAKLTNDVVCRVSLGRKYSGGEEGGSKFKELLGDFVELLGISCVGDYIPWLAWVSRVNGLDARVEKVATQLDNFLEGVLEEHTNIQKKARSNGHVNPENEDQKDFVDVLLWIQKENVIGFPVERVGIKAVILDVFAAGTDTVYTVLEWAMTELLRHPTAMKKVQIEVRGTSTGNEREVTEDDLDKMHYLKAIIKETFRLHPPIPLLVPRESTQSVKLQGYDIAAGTQVIVNAWAIGRDPKSWDEPEEFHPERFLTTSIDVKGHDFQLIPFGAGRRTRDPFGEKDSTLFLIKSLARPGFIKGQSLHQAYYRSHSTISKNNYVISIHKVGYKGGASSLSKVTNFARFKGFLKETREYLLHNDKQIGRKGVPLSQTSTAFKETHGGAIHHDRIRRSRDTFLDQSTNLRGKTKRSQDMYKEVPIHSIISLGHIKLHHNVTTISRFMERVDHLLSQADFDWALPNEASGHDLDMSESIGLTIHRKFPLTAVATPYIF</sequence>
<dbReference type="FunFam" id="1.10.630.10:FF:000011">
    <property type="entry name" value="Cytochrome P450 83B1"/>
    <property type="match status" value="1"/>
</dbReference>
<dbReference type="InterPro" id="IPR001128">
    <property type="entry name" value="Cyt_P450"/>
</dbReference>
<comment type="caution">
    <text evidence="5">The sequence shown here is derived from an EMBL/GenBank/DDBJ whole genome shotgun (WGS) entry which is preliminary data.</text>
</comment>
<organism evidence="5 6">
    <name type="scientific">Carya illinoinensis</name>
    <name type="common">Pecan</name>
    <dbReference type="NCBI Taxonomy" id="32201"/>
    <lineage>
        <taxon>Eukaryota</taxon>
        <taxon>Viridiplantae</taxon>
        <taxon>Streptophyta</taxon>
        <taxon>Embryophyta</taxon>
        <taxon>Tracheophyta</taxon>
        <taxon>Spermatophyta</taxon>
        <taxon>Magnoliopsida</taxon>
        <taxon>eudicotyledons</taxon>
        <taxon>Gunneridae</taxon>
        <taxon>Pentapetalae</taxon>
        <taxon>rosids</taxon>
        <taxon>fabids</taxon>
        <taxon>Fagales</taxon>
        <taxon>Juglandaceae</taxon>
        <taxon>Carya</taxon>
    </lineage>
</organism>
<evidence type="ECO:0008006" key="7">
    <source>
        <dbReference type="Google" id="ProtNLM"/>
    </source>
</evidence>
<accession>A0A922IXC4</accession>
<dbReference type="GO" id="GO:0016705">
    <property type="term" value="F:oxidoreductase activity, acting on paired donors, with incorporation or reduction of molecular oxygen"/>
    <property type="evidence" value="ECO:0007669"/>
    <property type="project" value="InterPro"/>
</dbReference>
<feature type="region of interest" description="Disordered" evidence="4">
    <location>
        <begin position="1"/>
        <end position="21"/>
    </location>
</feature>
<name>A0A922IXC4_CARIL</name>
<proteinExistence type="inferred from homology"/>
<evidence type="ECO:0000256" key="1">
    <source>
        <dbReference type="ARBA" id="ARBA00010617"/>
    </source>
</evidence>
<comment type="similarity">
    <text evidence="1">Belongs to the cytochrome P450 family.</text>
</comment>
<evidence type="ECO:0000313" key="5">
    <source>
        <dbReference type="EMBL" id="KAG6686406.1"/>
    </source>
</evidence>
<dbReference type="Proteomes" id="UP000811246">
    <property type="component" value="Chromosome 11"/>
</dbReference>
<evidence type="ECO:0000256" key="2">
    <source>
        <dbReference type="ARBA" id="ARBA00022723"/>
    </source>
</evidence>
<dbReference type="PANTHER" id="PTHR47955">
    <property type="entry name" value="CYTOCHROME P450 FAMILY 71 PROTEIN"/>
    <property type="match status" value="1"/>
</dbReference>
<evidence type="ECO:0000313" key="6">
    <source>
        <dbReference type="Proteomes" id="UP000811246"/>
    </source>
</evidence>
<keyword evidence="2" id="KW-0479">Metal-binding</keyword>
<dbReference type="AlphaFoldDB" id="A0A922IXC4"/>
<reference evidence="5" key="1">
    <citation type="submission" date="2021-01" db="EMBL/GenBank/DDBJ databases">
        <authorList>
            <person name="Lovell J.T."/>
            <person name="Bentley N."/>
            <person name="Bhattarai G."/>
            <person name="Jenkins J.W."/>
            <person name="Sreedasyam A."/>
            <person name="Alarcon Y."/>
            <person name="Bock C."/>
            <person name="Boston L."/>
            <person name="Carlson J."/>
            <person name="Cervantes K."/>
            <person name="Clermont K."/>
            <person name="Krom N."/>
            <person name="Kubenka K."/>
            <person name="Mamidi S."/>
            <person name="Mattison C."/>
            <person name="Monteros M."/>
            <person name="Pisani C."/>
            <person name="Plott C."/>
            <person name="Rajasekar S."/>
            <person name="Rhein H.S."/>
            <person name="Rohla C."/>
            <person name="Song M."/>
            <person name="Hilaire R.S."/>
            <person name="Shu S."/>
            <person name="Wells L."/>
            <person name="Wang X."/>
            <person name="Webber J."/>
            <person name="Heerema R.J."/>
            <person name="Klein P."/>
            <person name="Conner P."/>
            <person name="Grauke L."/>
            <person name="Grimwood J."/>
            <person name="Schmutz J."/>
            <person name="Randall J.J."/>
        </authorList>
    </citation>
    <scope>NUCLEOTIDE SEQUENCE</scope>
    <source>
        <tissue evidence="5">Leaf</tissue>
    </source>
</reference>
<keyword evidence="3" id="KW-0408">Iron</keyword>
<dbReference type="PANTHER" id="PTHR47955:SF15">
    <property type="entry name" value="CYTOCHROME P450 71A2-LIKE"/>
    <property type="match status" value="1"/>
</dbReference>
<dbReference type="GO" id="GO:0020037">
    <property type="term" value="F:heme binding"/>
    <property type="evidence" value="ECO:0007669"/>
    <property type="project" value="InterPro"/>
</dbReference>
<feature type="compositionally biased region" description="Polar residues" evidence="4">
    <location>
        <begin position="1"/>
        <end position="15"/>
    </location>
</feature>
<evidence type="ECO:0000256" key="3">
    <source>
        <dbReference type="ARBA" id="ARBA00023004"/>
    </source>
</evidence>
<dbReference type="EMBL" id="CM031835">
    <property type="protein sequence ID" value="KAG6686406.1"/>
    <property type="molecule type" value="Genomic_DNA"/>
</dbReference>
<protein>
    <recommendedName>
        <fullName evidence="7">Cytochrome P450</fullName>
    </recommendedName>
</protein>
<dbReference type="GO" id="GO:0005506">
    <property type="term" value="F:iron ion binding"/>
    <property type="evidence" value="ECO:0007669"/>
    <property type="project" value="InterPro"/>
</dbReference>
<evidence type="ECO:0000256" key="4">
    <source>
        <dbReference type="SAM" id="MobiDB-lite"/>
    </source>
</evidence>
<dbReference type="CDD" id="cd11072">
    <property type="entry name" value="CYP71-like"/>
    <property type="match status" value="1"/>
</dbReference>